<dbReference type="InterPro" id="IPR013249">
    <property type="entry name" value="RNA_pol_sigma70_r4_t2"/>
</dbReference>
<dbReference type="InterPro" id="IPR014284">
    <property type="entry name" value="RNA_pol_sigma-70_dom"/>
</dbReference>
<evidence type="ECO:0000313" key="7">
    <source>
        <dbReference type="EMBL" id="TWT32800.1"/>
    </source>
</evidence>
<evidence type="ECO:0000313" key="8">
    <source>
        <dbReference type="Proteomes" id="UP000318878"/>
    </source>
</evidence>
<organism evidence="7 8">
    <name type="scientific">Blastopirellula retiformator</name>
    <dbReference type="NCBI Taxonomy" id="2527970"/>
    <lineage>
        <taxon>Bacteria</taxon>
        <taxon>Pseudomonadati</taxon>
        <taxon>Planctomycetota</taxon>
        <taxon>Planctomycetia</taxon>
        <taxon>Pirellulales</taxon>
        <taxon>Pirellulaceae</taxon>
        <taxon>Blastopirellula</taxon>
    </lineage>
</organism>
<proteinExistence type="inferred from homology"/>
<dbReference type="SUPFAM" id="SSF88659">
    <property type="entry name" value="Sigma3 and sigma4 domains of RNA polymerase sigma factors"/>
    <property type="match status" value="1"/>
</dbReference>
<sequence length="210" mass="24546">MAVLCRGNPIIRGEYKEERHPALPTPVASNAMSKNLPVNNADPTTFVELIVKHERPLMRYIRCMIPHLADAEEIYQSTAILLWEKFAEYDPQRDFLPWAQRFAYFEILKFRRNAARRRMIFSEETLQAIADTHSASSTTLERRNRALQACLQKLPPGERNLLRSRYESRETIGAVAEELKITAKSLYRRLDRIREKLSQCVRHHAKLLEE</sequence>
<dbReference type="InterPro" id="IPR039425">
    <property type="entry name" value="RNA_pol_sigma-70-like"/>
</dbReference>
<dbReference type="GO" id="GO:0003677">
    <property type="term" value="F:DNA binding"/>
    <property type="evidence" value="ECO:0007669"/>
    <property type="project" value="InterPro"/>
</dbReference>
<feature type="domain" description="RNA polymerase sigma factor 70 region 4 type 2" evidence="6">
    <location>
        <begin position="145"/>
        <end position="197"/>
    </location>
</feature>
<dbReference type="NCBIfam" id="TIGR02937">
    <property type="entry name" value="sigma70-ECF"/>
    <property type="match status" value="1"/>
</dbReference>
<keyword evidence="8" id="KW-1185">Reference proteome</keyword>
<evidence type="ECO:0000256" key="3">
    <source>
        <dbReference type="ARBA" id="ARBA00023082"/>
    </source>
</evidence>
<dbReference type="NCBIfam" id="TIGR02989">
    <property type="entry name" value="Sig-70_gvs1"/>
    <property type="match status" value="1"/>
</dbReference>
<dbReference type="InterPro" id="IPR013324">
    <property type="entry name" value="RNA_pol_sigma_r3/r4-like"/>
</dbReference>
<comment type="caution">
    <text evidence="7">The sequence shown here is derived from an EMBL/GenBank/DDBJ whole genome shotgun (WGS) entry which is preliminary data.</text>
</comment>
<evidence type="ECO:0000256" key="4">
    <source>
        <dbReference type="ARBA" id="ARBA00023163"/>
    </source>
</evidence>
<dbReference type="OrthoDB" id="6383365at2"/>
<dbReference type="PANTHER" id="PTHR43133">
    <property type="entry name" value="RNA POLYMERASE ECF-TYPE SIGMA FACTO"/>
    <property type="match status" value="1"/>
</dbReference>
<dbReference type="SUPFAM" id="SSF88946">
    <property type="entry name" value="Sigma2 domain of RNA polymerase sigma factors"/>
    <property type="match status" value="1"/>
</dbReference>
<dbReference type="InterPro" id="IPR014331">
    <property type="entry name" value="RNA_pol_sigma70_ECF_RHOBA"/>
</dbReference>
<evidence type="ECO:0000259" key="5">
    <source>
        <dbReference type="Pfam" id="PF04542"/>
    </source>
</evidence>
<evidence type="ECO:0000256" key="2">
    <source>
        <dbReference type="ARBA" id="ARBA00023015"/>
    </source>
</evidence>
<dbReference type="AlphaFoldDB" id="A0A5C5V427"/>
<dbReference type="GO" id="GO:0016987">
    <property type="term" value="F:sigma factor activity"/>
    <property type="evidence" value="ECO:0007669"/>
    <property type="project" value="UniProtKB-KW"/>
</dbReference>
<feature type="domain" description="RNA polymerase sigma-70 region 2" evidence="5">
    <location>
        <begin position="49"/>
        <end position="117"/>
    </location>
</feature>
<dbReference type="Pfam" id="PF08281">
    <property type="entry name" value="Sigma70_r4_2"/>
    <property type="match status" value="1"/>
</dbReference>
<evidence type="ECO:0000256" key="1">
    <source>
        <dbReference type="ARBA" id="ARBA00010641"/>
    </source>
</evidence>
<dbReference type="Gene3D" id="1.10.10.10">
    <property type="entry name" value="Winged helix-like DNA-binding domain superfamily/Winged helix DNA-binding domain"/>
    <property type="match status" value="1"/>
</dbReference>
<dbReference type="InterPro" id="IPR013325">
    <property type="entry name" value="RNA_pol_sigma_r2"/>
</dbReference>
<keyword evidence="2" id="KW-0805">Transcription regulation</keyword>
<dbReference type="InterPro" id="IPR007627">
    <property type="entry name" value="RNA_pol_sigma70_r2"/>
</dbReference>
<accession>A0A5C5V427</accession>
<dbReference type="Pfam" id="PF04542">
    <property type="entry name" value="Sigma70_r2"/>
    <property type="match status" value="1"/>
</dbReference>
<dbReference type="Gene3D" id="1.10.1740.10">
    <property type="match status" value="1"/>
</dbReference>
<comment type="similarity">
    <text evidence="1">Belongs to the sigma-70 factor family. ECF subfamily.</text>
</comment>
<dbReference type="EMBL" id="SJPF01000003">
    <property type="protein sequence ID" value="TWT32800.1"/>
    <property type="molecule type" value="Genomic_DNA"/>
</dbReference>
<evidence type="ECO:0000259" key="6">
    <source>
        <dbReference type="Pfam" id="PF08281"/>
    </source>
</evidence>
<name>A0A5C5V427_9BACT</name>
<dbReference type="InterPro" id="IPR036388">
    <property type="entry name" value="WH-like_DNA-bd_sf"/>
</dbReference>
<keyword evidence="4" id="KW-0804">Transcription</keyword>
<gene>
    <name evidence="7" type="ORF">Enr8_26060</name>
</gene>
<reference evidence="7 8" key="1">
    <citation type="submission" date="2019-02" db="EMBL/GenBank/DDBJ databases">
        <title>Deep-cultivation of Planctomycetes and their phenomic and genomic characterization uncovers novel biology.</title>
        <authorList>
            <person name="Wiegand S."/>
            <person name="Jogler M."/>
            <person name="Boedeker C."/>
            <person name="Pinto D."/>
            <person name="Vollmers J."/>
            <person name="Rivas-Marin E."/>
            <person name="Kohn T."/>
            <person name="Peeters S.H."/>
            <person name="Heuer A."/>
            <person name="Rast P."/>
            <person name="Oberbeckmann S."/>
            <person name="Bunk B."/>
            <person name="Jeske O."/>
            <person name="Meyerdierks A."/>
            <person name="Storesund J.E."/>
            <person name="Kallscheuer N."/>
            <person name="Luecker S."/>
            <person name="Lage O.M."/>
            <person name="Pohl T."/>
            <person name="Merkel B.J."/>
            <person name="Hornburger P."/>
            <person name="Mueller R.-W."/>
            <person name="Bruemmer F."/>
            <person name="Labrenz M."/>
            <person name="Spormann A.M."/>
            <person name="Op Den Camp H."/>
            <person name="Overmann J."/>
            <person name="Amann R."/>
            <person name="Jetten M.S.M."/>
            <person name="Mascher T."/>
            <person name="Medema M.H."/>
            <person name="Devos D.P."/>
            <person name="Kaster A.-K."/>
            <person name="Ovreas L."/>
            <person name="Rohde M."/>
            <person name="Galperin M.Y."/>
            <person name="Jogler C."/>
        </authorList>
    </citation>
    <scope>NUCLEOTIDE SEQUENCE [LARGE SCALE GENOMIC DNA]</scope>
    <source>
        <strain evidence="7 8">Enr8</strain>
    </source>
</reference>
<dbReference type="PANTHER" id="PTHR43133:SF51">
    <property type="entry name" value="RNA POLYMERASE SIGMA FACTOR"/>
    <property type="match status" value="1"/>
</dbReference>
<dbReference type="Proteomes" id="UP000318878">
    <property type="component" value="Unassembled WGS sequence"/>
</dbReference>
<protein>
    <submittedName>
        <fullName evidence="7">RNA polymerase sigma factor</fullName>
    </submittedName>
</protein>
<keyword evidence="3" id="KW-0731">Sigma factor</keyword>
<dbReference type="GO" id="GO:0006352">
    <property type="term" value="P:DNA-templated transcription initiation"/>
    <property type="evidence" value="ECO:0007669"/>
    <property type="project" value="InterPro"/>
</dbReference>